<dbReference type="Proteomes" id="UP000095751">
    <property type="component" value="Unassembled WGS sequence"/>
</dbReference>
<reference evidence="1 2" key="1">
    <citation type="submission" date="2016-09" db="EMBL/GenBank/DDBJ databases">
        <title>Extensive genetic diversity and differential bi-allelic expression allows diatom success in the polar Southern Ocean.</title>
        <authorList>
            <consortium name="DOE Joint Genome Institute"/>
            <person name="Mock T."/>
            <person name="Otillar R.P."/>
            <person name="Strauss J."/>
            <person name="Dupont C."/>
            <person name="Frickenhaus S."/>
            <person name="Maumus F."/>
            <person name="Mcmullan M."/>
            <person name="Sanges R."/>
            <person name="Schmutz J."/>
            <person name="Toseland A."/>
            <person name="Valas R."/>
            <person name="Veluchamy A."/>
            <person name="Ward B.J."/>
            <person name="Allen A."/>
            <person name="Barry K."/>
            <person name="Falciatore A."/>
            <person name="Ferrante M."/>
            <person name="Fortunato A.E."/>
            <person name="Gloeckner G."/>
            <person name="Gruber A."/>
            <person name="Hipkin R."/>
            <person name="Janech M."/>
            <person name="Kroth P."/>
            <person name="Leese F."/>
            <person name="Lindquist E."/>
            <person name="Lyon B.R."/>
            <person name="Martin J."/>
            <person name="Mayer C."/>
            <person name="Parker M."/>
            <person name="Quesneville H."/>
            <person name="Raymond J."/>
            <person name="Uhlig C."/>
            <person name="Valentin K.U."/>
            <person name="Worden A.Z."/>
            <person name="Armbrust E.V."/>
            <person name="Bowler C."/>
            <person name="Green B."/>
            <person name="Moulton V."/>
            <person name="Van Oosterhout C."/>
            <person name="Grigoriev I."/>
        </authorList>
    </citation>
    <scope>NUCLEOTIDE SEQUENCE [LARGE SCALE GENOMIC DNA]</scope>
    <source>
        <strain evidence="1 2">CCMP1102</strain>
    </source>
</reference>
<keyword evidence="2" id="KW-1185">Reference proteome</keyword>
<gene>
    <name evidence="1" type="ORF">FRACYDRAFT_239422</name>
</gene>
<dbReference type="EMBL" id="KV784358">
    <property type="protein sequence ID" value="OEU16827.1"/>
    <property type="molecule type" value="Genomic_DNA"/>
</dbReference>
<dbReference type="AlphaFoldDB" id="A0A1E7FFA4"/>
<proteinExistence type="predicted"/>
<sequence length="193" mass="22255">MHKHYNAIYGTFTNSELFRSIFYVVDINKQRNLVGVPEYLLGTPEKNKTATTRGIVSVTRSPIETEGKLFSGGDTALMFAPMTNTNEWSRYCNELSELKCMIADLKWAYIHEGTLSEHNYMMKVAYDFNPLMYKFICKWGKDMVPIDLRVAINDIEINLFGTEDVTDWPKLALHEGTMLPHNNTPFNQINRTK</sequence>
<dbReference type="InParanoid" id="A0A1E7FFA4"/>
<evidence type="ECO:0000313" key="1">
    <source>
        <dbReference type="EMBL" id="OEU16827.1"/>
    </source>
</evidence>
<name>A0A1E7FFA4_9STRA</name>
<protein>
    <submittedName>
        <fullName evidence="1">Uncharacterized protein</fullName>
    </submittedName>
</protein>
<organism evidence="1 2">
    <name type="scientific">Fragilariopsis cylindrus CCMP1102</name>
    <dbReference type="NCBI Taxonomy" id="635003"/>
    <lineage>
        <taxon>Eukaryota</taxon>
        <taxon>Sar</taxon>
        <taxon>Stramenopiles</taxon>
        <taxon>Ochrophyta</taxon>
        <taxon>Bacillariophyta</taxon>
        <taxon>Bacillariophyceae</taxon>
        <taxon>Bacillariophycidae</taxon>
        <taxon>Bacillariales</taxon>
        <taxon>Bacillariaceae</taxon>
        <taxon>Fragilariopsis</taxon>
    </lineage>
</organism>
<dbReference type="KEGG" id="fcy:FRACYDRAFT_239422"/>
<accession>A0A1E7FFA4</accession>
<evidence type="ECO:0000313" key="2">
    <source>
        <dbReference type="Proteomes" id="UP000095751"/>
    </source>
</evidence>